<dbReference type="InterPro" id="IPR036086">
    <property type="entry name" value="ParB/Sulfiredoxin_sf"/>
</dbReference>
<dbReference type="Gene3D" id="3.90.1530.10">
    <property type="entry name" value="Conserved hypothetical protein from pyrococcus furiosus pfu- 392566-001, ParB domain"/>
    <property type="match status" value="1"/>
</dbReference>
<dbReference type="SUPFAM" id="SSF110849">
    <property type="entry name" value="ParB/Sulfiredoxin"/>
    <property type="match status" value="1"/>
</dbReference>
<gene>
    <name evidence="1" type="ORF">SDC9_57815</name>
</gene>
<organism evidence="1">
    <name type="scientific">bioreactor metagenome</name>
    <dbReference type="NCBI Taxonomy" id="1076179"/>
    <lineage>
        <taxon>unclassified sequences</taxon>
        <taxon>metagenomes</taxon>
        <taxon>ecological metagenomes</taxon>
    </lineage>
</organism>
<dbReference type="EMBL" id="VSSQ01001834">
    <property type="protein sequence ID" value="MPM11469.1"/>
    <property type="molecule type" value="Genomic_DNA"/>
</dbReference>
<sequence>MQLKIDPEFRDKIPPLTAQEFSQLEDNIIKDGKVRDPLVVWGETIIDGHNRWAIIQKHPEVPYTVDTVDFPDRYAAIVWICQNQLGKRNLTNEQKTYLIGKEFEAQKMTQGGNTETKHDAFGRFTANLQSEGKRSRGTAEKVAEAHCSSVTSVERAARFASGIDAAETISPGFRESVLTGTIKAPKSDIASLPKMEEPERKKAVQAIQNGERVQPVKKEVEKEPEIIESTCTEYNSDDLKMELDACTETFFKNFKDTLVFHSTMVQQPDCKRKIEAALSEAETAIKKLRGII</sequence>
<name>A0A644X5W5_9ZZZZ</name>
<evidence type="ECO:0008006" key="2">
    <source>
        <dbReference type="Google" id="ProtNLM"/>
    </source>
</evidence>
<dbReference type="AlphaFoldDB" id="A0A644X5W5"/>
<protein>
    <recommendedName>
        <fullName evidence="2">ParB/Sulfiredoxin domain-containing protein</fullName>
    </recommendedName>
</protein>
<comment type="caution">
    <text evidence="1">The sequence shown here is derived from an EMBL/GenBank/DDBJ whole genome shotgun (WGS) entry which is preliminary data.</text>
</comment>
<accession>A0A644X5W5</accession>
<proteinExistence type="predicted"/>
<evidence type="ECO:0000313" key="1">
    <source>
        <dbReference type="EMBL" id="MPM11469.1"/>
    </source>
</evidence>
<reference evidence="1" key="1">
    <citation type="submission" date="2019-08" db="EMBL/GenBank/DDBJ databases">
        <authorList>
            <person name="Kucharzyk K."/>
            <person name="Murdoch R.W."/>
            <person name="Higgins S."/>
            <person name="Loffler F."/>
        </authorList>
    </citation>
    <scope>NUCLEOTIDE SEQUENCE</scope>
</reference>